<dbReference type="PANTHER" id="PTHR30466:SF1">
    <property type="entry name" value="FMN REDUCTASE (NADH) RUTF"/>
    <property type="match status" value="1"/>
</dbReference>
<comment type="caution">
    <text evidence="3">The sequence shown here is derived from an EMBL/GenBank/DDBJ whole genome shotgun (WGS) entry which is preliminary data.</text>
</comment>
<dbReference type="SUPFAM" id="SSF50475">
    <property type="entry name" value="FMN-binding split barrel"/>
    <property type="match status" value="1"/>
</dbReference>
<dbReference type="Gene3D" id="2.30.110.10">
    <property type="entry name" value="Electron Transport, Fmn-binding Protein, Chain A"/>
    <property type="match status" value="1"/>
</dbReference>
<dbReference type="GO" id="GO:0042602">
    <property type="term" value="F:riboflavin reductase (NADPH) activity"/>
    <property type="evidence" value="ECO:0007669"/>
    <property type="project" value="TreeGrafter"/>
</dbReference>
<reference evidence="3 4" key="1">
    <citation type="submission" date="2020-04" db="EMBL/GenBank/DDBJ databases">
        <title>Draft Genome Sequence of Streptomyces morookaense DSM 40503, an 8-azaguanine-producing strain.</title>
        <authorList>
            <person name="Qi J."/>
            <person name="Gao J.-M."/>
        </authorList>
    </citation>
    <scope>NUCLEOTIDE SEQUENCE [LARGE SCALE GENOMIC DNA]</scope>
    <source>
        <strain evidence="3 4">DSM 40503</strain>
    </source>
</reference>
<dbReference type="InterPro" id="IPR050268">
    <property type="entry name" value="NADH-dep_flavin_reductase"/>
</dbReference>
<accession>A0A7Y7B267</accession>
<name>A0A7Y7B267_STRMO</name>
<dbReference type="RefSeq" id="WP_171079297.1">
    <property type="nucleotide sequence ID" value="NZ_BNBU01000003.1"/>
</dbReference>
<protein>
    <submittedName>
        <fullName evidence="3">Flavin reductase family protein</fullName>
    </submittedName>
</protein>
<keyword evidence="4" id="KW-1185">Reference proteome</keyword>
<dbReference type="InterPro" id="IPR012349">
    <property type="entry name" value="Split_barrel_FMN-bd"/>
</dbReference>
<dbReference type="GO" id="GO:0010181">
    <property type="term" value="F:FMN binding"/>
    <property type="evidence" value="ECO:0007669"/>
    <property type="project" value="InterPro"/>
</dbReference>
<dbReference type="PANTHER" id="PTHR30466">
    <property type="entry name" value="FLAVIN REDUCTASE"/>
    <property type="match status" value="1"/>
</dbReference>
<evidence type="ECO:0000313" key="4">
    <source>
        <dbReference type="Proteomes" id="UP000587462"/>
    </source>
</evidence>
<keyword evidence="1" id="KW-0560">Oxidoreductase</keyword>
<evidence type="ECO:0000256" key="1">
    <source>
        <dbReference type="ARBA" id="ARBA00023002"/>
    </source>
</evidence>
<dbReference type="InterPro" id="IPR002563">
    <property type="entry name" value="Flavin_Rdtase-like_dom"/>
</dbReference>
<evidence type="ECO:0000259" key="2">
    <source>
        <dbReference type="SMART" id="SM00903"/>
    </source>
</evidence>
<organism evidence="3 4">
    <name type="scientific">Streptomyces morookaense</name>
    <name type="common">Streptoverticillium morookaense</name>
    <dbReference type="NCBI Taxonomy" id="1970"/>
    <lineage>
        <taxon>Bacteria</taxon>
        <taxon>Bacillati</taxon>
        <taxon>Actinomycetota</taxon>
        <taxon>Actinomycetes</taxon>
        <taxon>Kitasatosporales</taxon>
        <taxon>Streptomycetaceae</taxon>
        <taxon>Streptomyces</taxon>
    </lineage>
</organism>
<dbReference type="Proteomes" id="UP000587462">
    <property type="component" value="Unassembled WGS sequence"/>
</dbReference>
<dbReference type="EMBL" id="JABBXF010000012">
    <property type="protein sequence ID" value="NVK77515.1"/>
    <property type="molecule type" value="Genomic_DNA"/>
</dbReference>
<feature type="domain" description="Flavin reductase like" evidence="2">
    <location>
        <begin position="19"/>
        <end position="165"/>
    </location>
</feature>
<dbReference type="AlphaFoldDB" id="A0A7Y7B267"/>
<dbReference type="Pfam" id="PF01613">
    <property type="entry name" value="Flavin_Reduct"/>
    <property type="match status" value="1"/>
</dbReference>
<evidence type="ECO:0000313" key="3">
    <source>
        <dbReference type="EMBL" id="NVK77515.1"/>
    </source>
</evidence>
<gene>
    <name evidence="3" type="ORF">HG542_07540</name>
</gene>
<proteinExistence type="predicted"/>
<dbReference type="SMART" id="SM00903">
    <property type="entry name" value="Flavin_Reduct"/>
    <property type="match status" value="1"/>
</dbReference>
<sequence length="171" mass="17736">MSSSPPTQLVDSAGFRSMMARFPSGVSVVAAYGTDGTPHGMTCTSLCSVSLEPPTLLVCLRNGSATLDAVLSSGAFTVNLLHTAARAAAELFGSGRQDRFDVTTWSDSPTGAGPCLTADALAVADCRVDTTHLAGTHTVVFGKAVHLLLRPGRPPLLHGLRAYADWPFPAP</sequence>